<dbReference type="PANTHER" id="PTHR48090">
    <property type="entry name" value="UNDECAPRENYL-PHOSPHATE 4-DEOXY-4-FORMAMIDO-L-ARABINOSE TRANSFERASE-RELATED"/>
    <property type="match status" value="1"/>
</dbReference>
<proteinExistence type="predicted"/>
<dbReference type="GO" id="GO:0016740">
    <property type="term" value="F:transferase activity"/>
    <property type="evidence" value="ECO:0007669"/>
    <property type="project" value="UniProtKB-KW"/>
</dbReference>
<dbReference type="Proteomes" id="UP000006663">
    <property type="component" value="Chromosome"/>
</dbReference>
<dbReference type="KEGG" id="hbo:Hbor_17060"/>
<dbReference type="CDD" id="cd04179">
    <property type="entry name" value="DPM_DPG-synthase_like"/>
    <property type="match status" value="1"/>
</dbReference>
<dbReference type="HOGENOM" id="CLU_033536_7_5_2"/>
<keyword evidence="4" id="KW-1185">Reference proteome</keyword>
<keyword evidence="2" id="KW-0808">Transferase</keyword>
<accession>E4NM69</accession>
<dbReference type="InterPro" id="IPR001173">
    <property type="entry name" value="Glyco_trans_2-like"/>
</dbReference>
<dbReference type="Proteomes" id="UP000011585">
    <property type="component" value="Unassembled WGS sequence"/>
</dbReference>
<dbReference type="OrthoDB" id="11098at2157"/>
<dbReference type="PANTHER" id="PTHR48090:SF7">
    <property type="entry name" value="RFBJ PROTEIN"/>
    <property type="match status" value="1"/>
</dbReference>
<dbReference type="EMBL" id="AOHT01000024">
    <property type="protein sequence ID" value="ELY28490.1"/>
    <property type="molecule type" value="Genomic_DNA"/>
</dbReference>
<dbReference type="Gene3D" id="3.90.550.10">
    <property type="entry name" value="Spore Coat Polysaccharide Biosynthesis Protein SpsA, Chain A"/>
    <property type="match status" value="1"/>
</dbReference>
<dbReference type="InterPro" id="IPR050256">
    <property type="entry name" value="Glycosyltransferase_2"/>
</dbReference>
<evidence type="ECO:0000313" key="5">
    <source>
        <dbReference type="Proteomes" id="UP000011585"/>
    </source>
</evidence>
<dbReference type="InterPro" id="IPR029044">
    <property type="entry name" value="Nucleotide-diphossugar_trans"/>
</dbReference>
<dbReference type="EMBL" id="CP001690">
    <property type="protein sequence ID" value="ADQ67274.1"/>
    <property type="molecule type" value="Genomic_DNA"/>
</dbReference>
<dbReference type="AlphaFoldDB" id="E4NM69"/>
<dbReference type="Pfam" id="PF00535">
    <property type="entry name" value="Glycos_transf_2"/>
    <property type="match status" value="1"/>
</dbReference>
<reference evidence="2 4" key="1">
    <citation type="journal article" date="2009" name="Stand. Genomic Sci.">
        <title>Complete genome sequence of Halogeometricum borinquense type strain (PR3).</title>
        <authorList>
            <person name="Malfatti S."/>
            <person name="Tindall B.J."/>
            <person name="Schneider S."/>
            <person name="Fahnrich R."/>
            <person name="Lapidus A."/>
            <person name="Labuttii K."/>
            <person name="Copeland A."/>
            <person name="Glavina Del Rio T."/>
            <person name="Nolan M."/>
            <person name="Chen F."/>
            <person name="Lucas S."/>
            <person name="Tice H."/>
            <person name="Cheng J.F."/>
            <person name="Bruce D."/>
            <person name="Goodwin L."/>
            <person name="Pitluck S."/>
            <person name="Anderson I."/>
            <person name="Pati A."/>
            <person name="Ivanova N."/>
            <person name="Mavromatis K."/>
            <person name="Chen A."/>
            <person name="Palaniappan K."/>
            <person name="D'haeseleer P."/>
            <person name="Goker M."/>
            <person name="Bristow J."/>
            <person name="Eisen J.A."/>
            <person name="Markowitz V."/>
            <person name="Hugenholtz P."/>
            <person name="Kyrpides N.C."/>
            <person name="Klenk H.P."/>
            <person name="Chain P."/>
        </authorList>
    </citation>
    <scope>NUCLEOTIDE SEQUENCE [LARGE SCALE GENOMIC DNA]</scope>
    <source>
        <strain evidence="4">ATCC 700274 / DSM 11551 / JCM 10706 / KCTC 4070 / PR3</strain>
        <strain evidence="2">PR 3</strain>
    </source>
</reference>
<dbReference type="eggNOG" id="arCOG00895">
    <property type="taxonomic scope" value="Archaea"/>
</dbReference>
<gene>
    <name evidence="2" type="ordered locus">Hbor_17060</name>
    <name evidence="3" type="ORF">C499_07505</name>
</gene>
<evidence type="ECO:0000313" key="3">
    <source>
        <dbReference type="EMBL" id="ELY28490.1"/>
    </source>
</evidence>
<protein>
    <submittedName>
        <fullName evidence="2">Glycosyl transferase</fullName>
    </submittedName>
</protein>
<sequence>MVGMPAYNEAENIATAVENFLAQNTVDEVVVVDNNSSDNTAELAEEAGATVVSETRQGYGYACQRAFQEMYEHDSDLLVLVEPDGTFVADDIEKLLSYSSDFDFVVGTRTSPQLIWEGANMDPFLRWGNWFVGKLVEVLHNTSNLTDVGCTFRLIKADAYEDIRHRFRIGGSHFSPHMLIEAAREDISMIEIPVNYRSRKGTSKITGERWPAFKLGLVMIWLVVSEWYSDN</sequence>
<reference evidence="3 5" key="2">
    <citation type="journal article" date="2014" name="PLoS Genet.">
        <title>Phylogenetically driven sequencing of extremely halophilic archaea reveals strategies for static and dynamic osmo-response.</title>
        <authorList>
            <person name="Becker E.A."/>
            <person name="Seitzer P.M."/>
            <person name="Tritt A."/>
            <person name="Larsen D."/>
            <person name="Krusor M."/>
            <person name="Yao A.I."/>
            <person name="Wu D."/>
            <person name="Madern D."/>
            <person name="Eisen J.A."/>
            <person name="Darling A.E."/>
            <person name="Facciotti M.T."/>
        </authorList>
    </citation>
    <scope>NUCLEOTIDE SEQUENCE [LARGE SCALE GENOMIC DNA]</scope>
    <source>
        <strain evidence="3 5">DSM 11551</strain>
    </source>
</reference>
<evidence type="ECO:0000313" key="2">
    <source>
        <dbReference type="EMBL" id="ADQ67274.1"/>
    </source>
</evidence>
<dbReference type="CAZy" id="GT2">
    <property type="family name" value="Glycosyltransferase Family 2"/>
</dbReference>
<evidence type="ECO:0000259" key="1">
    <source>
        <dbReference type="Pfam" id="PF00535"/>
    </source>
</evidence>
<evidence type="ECO:0000313" key="4">
    <source>
        <dbReference type="Proteomes" id="UP000006663"/>
    </source>
</evidence>
<name>E4NM69_HALBP</name>
<dbReference type="SUPFAM" id="SSF53448">
    <property type="entry name" value="Nucleotide-diphospho-sugar transferases"/>
    <property type="match status" value="1"/>
</dbReference>
<feature type="domain" description="Glycosyltransferase 2-like" evidence="1">
    <location>
        <begin position="2"/>
        <end position="163"/>
    </location>
</feature>
<organism evidence="2 4">
    <name type="scientific">Halogeometricum borinquense (strain ATCC 700274 / DSM 11551 / JCM 10706 / KCTC 4070 / PR3)</name>
    <dbReference type="NCBI Taxonomy" id="469382"/>
    <lineage>
        <taxon>Archaea</taxon>
        <taxon>Methanobacteriati</taxon>
        <taxon>Methanobacteriota</taxon>
        <taxon>Stenosarchaea group</taxon>
        <taxon>Halobacteria</taxon>
        <taxon>Halobacteriales</taxon>
        <taxon>Haloferacaceae</taxon>
        <taxon>Halogeometricum</taxon>
    </lineage>
</organism>
<dbReference type="STRING" id="469382.Hbor_17060"/>